<comment type="caution">
    <text evidence="3">The sequence shown here is derived from an EMBL/GenBank/DDBJ whole genome shotgun (WGS) entry which is preliminary data.</text>
</comment>
<dbReference type="EMBL" id="JBHFNS010000084">
    <property type="protein sequence ID" value="MFB2938200.1"/>
    <property type="molecule type" value="Genomic_DNA"/>
</dbReference>
<dbReference type="InterPro" id="IPR014710">
    <property type="entry name" value="RmlC-like_jellyroll"/>
</dbReference>
<dbReference type="SUPFAM" id="SSF158682">
    <property type="entry name" value="TerB-like"/>
    <property type="match status" value="1"/>
</dbReference>
<dbReference type="InterPro" id="IPR050866">
    <property type="entry name" value="CNG_cation_channel"/>
</dbReference>
<gene>
    <name evidence="3" type="ORF">ACE1B6_23380</name>
</gene>
<dbReference type="PROSITE" id="PS50042">
    <property type="entry name" value="CNMP_BINDING_3"/>
    <property type="match status" value="1"/>
</dbReference>
<dbReference type="CDD" id="cd00038">
    <property type="entry name" value="CAP_ED"/>
    <property type="match status" value="1"/>
</dbReference>
<evidence type="ECO:0000313" key="3">
    <source>
        <dbReference type="EMBL" id="MFB2938200.1"/>
    </source>
</evidence>
<evidence type="ECO:0000259" key="2">
    <source>
        <dbReference type="PROSITE" id="PS50042"/>
    </source>
</evidence>
<dbReference type="Gene3D" id="2.60.120.10">
    <property type="entry name" value="Jelly Rolls"/>
    <property type="match status" value="1"/>
</dbReference>
<dbReference type="RefSeq" id="WP_413259679.1">
    <property type="nucleotide sequence ID" value="NZ_JBHFNS010000084.1"/>
</dbReference>
<keyword evidence="1" id="KW-0813">Transport</keyword>
<dbReference type="CDD" id="cd07177">
    <property type="entry name" value="terB_like"/>
    <property type="match status" value="1"/>
</dbReference>
<dbReference type="InterPro" id="IPR000595">
    <property type="entry name" value="cNMP-bd_dom"/>
</dbReference>
<keyword evidence="1" id="KW-0406">Ion transport</keyword>
<sequence>MMLSETNLQLLQNIPMFRDIEREEVLSRLTNNFSEVEFPAGYTIFKQGGTGSFLYILISGAVQVHLGGLQLAQLETGAYFGEMSIFDPQPHSVSVTTLSACKCLVLTQEQIYQIIRENPEIGVNIIRVLAGRVRVMNQQFSACLRGFLTVAWADGEYNEEEKEVIENLLQDNIYPDTNLGSLHPISATELAAALQGNKSLIENFVRTAVIVALANGTYSESEDKVLREFCTALLGQKLEVLEALRALLSPETLEVEKSQLSGKGKTVFTPPKDVLTPVRKFLDDMEVDSPYMARFLCKMIPPQCPFERDIVLFGHKVVHIPPMCKLNPLYEQLVGLRFRALSYLADECKEDISQYI</sequence>
<keyword evidence="1" id="KW-1071">Ligand-gated ion channel</keyword>
<dbReference type="InterPro" id="IPR018490">
    <property type="entry name" value="cNMP-bd_dom_sf"/>
</dbReference>
<keyword evidence="4" id="KW-1185">Reference proteome</keyword>
<dbReference type="SMART" id="SM00100">
    <property type="entry name" value="cNMP"/>
    <property type="match status" value="1"/>
</dbReference>
<proteinExistence type="predicted"/>
<accession>A0ABV4YHA3</accession>
<dbReference type="SUPFAM" id="SSF51206">
    <property type="entry name" value="cAMP-binding domain-like"/>
    <property type="match status" value="1"/>
</dbReference>
<reference evidence="3 4" key="1">
    <citation type="submission" date="2024-09" db="EMBL/GenBank/DDBJ databases">
        <title>Floridaenema gen nov. (Aerosakkonemataceae, Aerosakkonematales ord. nov., Cyanobacteria) from benthic tropical and subtropical fresh waters, with the description of four new species.</title>
        <authorList>
            <person name="Moretto J.A."/>
            <person name="Berthold D.E."/>
            <person name="Lefler F.W."/>
            <person name="Huang I.-S."/>
            <person name="Laughinghouse H. IV."/>
        </authorList>
    </citation>
    <scope>NUCLEOTIDE SEQUENCE [LARGE SCALE GENOMIC DNA]</scope>
    <source>
        <strain evidence="3 4">BLCC-F154</strain>
    </source>
</reference>
<dbReference type="Gene3D" id="1.10.3680.10">
    <property type="entry name" value="TerB-like"/>
    <property type="match status" value="1"/>
</dbReference>
<dbReference type="InterPro" id="IPR009717">
    <property type="entry name" value="Mo-dep_Nase_C"/>
</dbReference>
<evidence type="ECO:0000256" key="1">
    <source>
        <dbReference type="ARBA" id="ARBA00023286"/>
    </source>
</evidence>
<evidence type="ECO:0000313" key="4">
    <source>
        <dbReference type="Proteomes" id="UP001576776"/>
    </source>
</evidence>
<dbReference type="PANTHER" id="PTHR45638:SF11">
    <property type="entry name" value="CYCLIC NUCLEOTIDE-GATED CATION CHANNEL SUBUNIT A"/>
    <property type="match status" value="1"/>
</dbReference>
<dbReference type="InterPro" id="IPR029024">
    <property type="entry name" value="TerB-like"/>
</dbReference>
<organism evidence="3 4">
    <name type="scientific">Floridaenema fluviatile BLCC-F154</name>
    <dbReference type="NCBI Taxonomy" id="3153640"/>
    <lineage>
        <taxon>Bacteria</taxon>
        <taxon>Bacillati</taxon>
        <taxon>Cyanobacteriota</taxon>
        <taxon>Cyanophyceae</taxon>
        <taxon>Oscillatoriophycideae</taxon>
        <taxon>Aerosakkonematales</taxon>
        <taxon>Aerosakkonemataceae</taxon>
        <taxon>Floridanema</taxon>
        <taxon>Floridanema fluviatile</taxon>
    </lineage>
</organism>
<dbReference type="Proteomes" id="UP001576776">
    <property type="component" value="Unassembled WGS sequence"/>
</dbReference>
<keyword evidence="1" id="KW-0407">Ion channel</keyword>
<dbReference type="Pfam" id="PF00027">
    <property type="entry name" value="cNMP_binding"/>
    <property type="match status" value="1"/>
</dbReference>
<dbReference type="PANTHER" id="PTHR45638">
    <property type="entry name" value="CYCLIC NUCLEOTIDE-GATED CATION CHANNEL SUBUNIT A"/>
    <property type="match status" value="1"/>
</dbReference>
<feature type="domain" description="Cyclic nucleotide-binding" evidence="2">
    <location>
        <begin position="16"/>
        <end position="121"/>
    </location>
</feature>
<name>A0ABV4YHA3_9CYAN</name>
<dbReference type="Pfam" id="PF06967">
    <property type="entry name" value="Mo-nitro_C"/>
    <property type="match status" value="1"/>
</dbReference>
<protein>
    <submittedName>
        <fullName evidence="3">Mo-dependent nitrogenase C-terminal domain-containing protein</fullName>
    </submittedName>
</protein>